<dbReference type="Gene3D" id="1.10.10.10">
    <property type="entry name" value="Winged helix-like DNA-binding domain superfamily/Winged helix DNA-binding domain"/>
    <property type="match status" value="1"/>
</dbReference>
<evidence type="ECO:0000313" key="1">
    <source>
        <dbReference type="EMBL" id="SET58432.1"/>
    </source>
</evidence>
<evidence type="ECO:0000313" key="2">
    <source>
        <dbReference type="Proteomes" id="UP000198970"/>
    </source>
</evidence>
<gene>
    <name evidence="1" type="ORF">SAMN02745906_0511</name>
</gene>
<accession>A0ABY1C2X5</accession>
<name>A0ABY1C2X5_9FIRM</name>
<sequence>MSLRNIYRKIAKGNGVSVAEVKREMQSAIDYAYKKNDKSERERVIQESFSCKGEVPDAEELINASVRKLKGNRS</sequence>
<organism evidence="1 2">
    <name type="scientific">Lacrimispora sphenoides JCM 1415</name>
    <dbReference type="NCBI Taxonomy" id="1297793"/>
    <lineage>
        <taxon>Bacteria</taxon>
        <taxon>Bacillati</taxon>
        <taxon>Bacillota</taxon>
        <taxon>Clostridia</taxon>
        <taxon>Lachnospirales</taxon>
        <taxon>Lachnospiraceae</taxon>
        <taxon>Lacrimispora</taxon>
    </lineage>
</organism>
<dbReference type="InterPro" id="IPR036388">
    <property type="entry name" value="WH-like_DNA-bd_sf"/>
</dbReference>
<dbReference type="InterPro" id="IPR016032">
    <property type="entry name" value="Sig_transdc_resp-reg_C-effctor"/>
</dbReference>
<reference evidence="1 2" key="1">
    <citation type="submission" date="2016-10" db="EMBL/GenBank/DDBJ databases">
        <authorList>
            <person name="Varghese N."/>
            <person name="Submissions S."/>
        </authorList>
    </citation>
    <scope>NUCLEOTIDE SEQUENCE [LARGE SCALE GENOMIC DNA]</scope>
    <source>
        <strain evidence="1 2">ATCC 19403</strain>
    </source>
</reference>
<dbReference type="Proteomes" id="UP000198970">
    <property type="component" value="Chromosome I"/>
</dbReference>
<proteinExistence type="predicted"/>
<keyword evidence="2" id="KW-1185">Reference proteome</keyword>
<dbReference type="SUPFAM" id="SSF46894">
    <property type="entry name" value="C-terminal effector domain of the bipartite response regulators"/>
    <property type="match status" value="1"/>
</dbReference>
<protein>
    <submittedName>
        <fullName evidence="1">Sporulation initiation factor Spo0A C terminal</fullName>
    </submittedName>
</protein>
<keyword evidence="1" id="KW-0648">Protein biosynthesis</keyword>
<dbReference type="RefSeq" id="WP_054789780.1">
    <property type="nucleotide sequence ID" value="NZ_LT630003.1"/>
</dbReference>
<keyword evidence="1" id="KW-0396">Initiation factor</keyword>
<dbReference type="GO" id="GO:0003743">
    <property type="term" value="F:translation initiation factor activity"/>
    <property type="evidence" value="ECO:0007669"/>
    <property type="project" value="UniProtKB-KW"/>
</dbReference>
<dbReference type="EMBL" id="LT630003">
    <property type="protein sequence ID" value="SET58432.1"/>
    <property type="molecule type" value="Genomic_DNA"/>
</dbReference>